<name>A0AAE4B2F0_9ACTN</name>
<dbReference type="AlphaFoldDB" id="A0AAE4B2F0"/>
<comment type="caution">
    <text evidence="1">The sequence shown here is derived from an EMBL/GenBank/DDBJ whole genome shotgun (WGS) entry which is preliminary data.</text>
</comment>
<dbReference type="EMBL" id="JAUSUZ010000002">
    <property type="protein sequence ID" value="MDQ0371629.1"/>
    <property type="molecule type" value="Genomic_DNA"/>
</dbReference>
<evidence type="ECO:0000313" key="1">
    <source>
        <dbReference type="EMBL" id="MDQ0371629.1"/>
    </source>
</evidence>
<protein>
    <recommendedName>
        <fullName evidence="3">Pectate lyase superfamily protein domain-containing protein</fullName>
    </recommendedName>
</protein>
<dbReference type="InterPro" id="IPR011050">
    <property type="entry name" value="Pectin_lyase_fold/virulence"/>
</dbReference>
<evidence type="ECO:0000313" key="2">
    <source>
        <dbReference type="Proteomes" id="UP001240236"/>
    </source>
</evidence>
<gene>
    <name evidence="1" type="ORF">J2S42_008377</name>
</gene>
<dbReference type="SUPFAM" id="SSF51126">
    <property type="entry name" value="Pectin lyase-like"/>
    <property type="match status" value="1"/>
</dbReference>
<organism evidence="1 2">
    <name type="scientific">Catenuloplanes indicus</name>
    <dbReference type="NCBI Taxonomy" id="137267"/>
    <lineage>
        <taxon>Bacteria</taxon>
        <taxon>Bacillati</taxon>
        <taxon>Actinomycetota</taxon>
        <taxon>Actinomycetes</taxon>
        <taxon>Micromonosporales</taxon>
        <taxon>Micromonosporaceae</taxon>
        <taxon>Catenuloplanes</taxon>
    </lineage>
</organism>
<accession>A0AAE4B2F0</accession>
<dbReference type="RefSeq" id="WP_307249384.1">
    <property type="nucleotide sequence ID" value="NZ_JAUSUZ010000002.1"/>
</dbReference>
<reference evidence="1 2" key="1">
    <citation type="submission" date="2023-07" db="EMBL/GenBank/DDBJ databases">
        <title>Sequencing the genomes of 1000 actinobacteria strains.</title>
        <authorList>
            <person name="Klenk H.-P."/>
        </authorList>
    </citation>
    <scope>NUCLEOTIDE SEQUENCE [LARGE SCALE GENOMIC DNA]</scope>
    <source>
        <strain evidence="1 2">DSM 44709</strain>
    </source>
</reference>
<proteinExistence type="predicted"/>
<evidence type="ECO:0008006" key="3">
    <source>
        <dbReference type="Google" id="ProtNLM"/>
    </source>
</evidence>
<keyword evidence="2" id="KW-1185">Reference proteome</keyword>
<dbReference type="Proteomes" id="UP001240236">
    <property type="component" value="Unassembled WGS sequence"/>
</dbReference>
<sequence length="643" mass="65276">MARTLYGGAAADVVVTAQVIGQYTVPVLAPGTSLTAWTARTGGSQITDLQTVAGGAVSVVTADAAGRVLIFGPDGYTADLWLQDPVTGSRYRLPGTSGGGGGSAGIPESTLTTKGDLVVRTSSAITRLGVGSNGQVLTADSAVTAGVKWATPAAGGGGSAVLPNTKVVAASGSGITGDYNCDGTADNVEIQAAINAVGRNGRVLLTAGTFNLAATVLLEGSDDADVEGEIYLQGAGPSNTTLAVGAGVTAGLDLRKAVRCHISDLGLTVTGASDGITATHSTTPAAVYRSAWFSSIERVQVKGPWNGTHTGWGLDLDNVFRFRCANVEVGGTGNGIRMANLTAEFNAGDATFDRCFVEIVGNNGTAYACTSTAGNMNQILWQTCHSIADPANTGTVAWRFDGAGNTSHMRLANCNVEQFATSLLVGPSAYDIDVDFVHVTVRNGATLADLDGYDCRVRTGLIYVPASATITAVDDDNGYSRKPNIIGPMSIYADTGTTVNADVDSFAVVRDIVYDGPGTVAAVLKVGPGVTTQSPAIGLTDAATVATDASLGSVFSVALTANRTIGAPTNPTPGQEATWRLIASGGARTPTFATGAGGFVIATGTPAVTVSAIASGSTAEVVAVYNATDNRWRIKSYQMFTAT</sequence>